<protein>
    <submittedName>
        <fullName evidence="2">Uncharacterized protein</fullName>
    </submittedName>
</protein>
<reference evidence="2 3" key="1">
    <citation type="journal article" date="2018" name="Nat. Genet.">
        <title>The Rosa genome provides new insights in the design of modern roses.</title>
        <authorList>
            <person name="Bendahmane M."/>
        </authorList>
    </citation>
    <scope>NUCLEOTIDE SEQUENCE [LARGE SCALE GENOMIC DNA]</scope>
    <source>
        <strain evidence="3">cv. Old Blush</strain>
    </source>
</reference>
<dbReference type="AlphaFoldDB" id="A0A2P6RMT5"/>
<feature type="compositionally biased region" description="Polar residues" evidence="1">
    <location>
        <begin position="17"/>
        <end position="29"/>
    </location>
</feature>
<dbReference type="EMBL" id="PDCK01000040">
    <property type="protein sequence ID" value="PRQ47749.1"/>
    <property type="molecule type" value="Genomic_DNA"/>
</dbReference>
<keyword evidence="3" id="KW-1185">Reference proteome</keyword>
<dbReference type="InterPro" id="IPR025322">
    <property type="entry name" value="PADRE_dom"/>
</dbReference>
<comment type="caution">
    <text evidence="2">The sequence shown here is derived from an EMBL/GenBank/DDBJ whole genome shotgun (WGS) entry which is preliminary data.</text>
</comment>
<name>A0A2P6RMT5_ROSCH</name>
<evidence type="ECO:0000313" key="2">
    <source>
        <dbReference type="EMBL" id="PRQ47749.1"/>
    </source>
</evidence>
<sequence>MGVCASSPTIKLKRNGGRSSSRQEGTSSDYIGRPKGIVVIDVDGDQVQELKQPTQARGIISQYPNHVLCNSEAMSVGTCAPHVPDDEELQPGQIYFLVPLRQAQNPLSLPELCNLAIKASSALAKR</sequence>
<dbReference type="OrthoDB" id="1919386at2759"/>
<dbReference type="PANTHER" id="PTHR33052">
    <property type="entry name" value="DUF4228 DOMAIN PROTEIN-RELATED"/>
    <property type="match status" value="1"/>
</dbReference>
<evidence type="ECO:0000313" key="3">
    <source>
        <dbReference type="Proteomes" id="UP000238479"/>
    </source>
</evidence>
<dbReference type="Pfam" id="PF14009">
    <property type="entry name" value="PADRE"/>
    <property type="match status" value="1"/>
</dbReference>
<dbReference type="OMA" id="SVHIGTC"/>
<proteinExistence type="predicted"/>
<accession>A0A2P6RMT5</accession>
<dbReference type="STRING" id="74649.A0A2P6RMT5"/>
<dbReference type="Gramene" id="PRQ47749">
    <property type="protein sequence ID" value="PRQ47749"/>
    <property type="gene ID" value="RchiOBHm_Chr2g0103101"/>
</dbReference>
<gene>
    <name evidence="2" type="ORF">RchiOBHm_Chr2g0103101</name>
</gene>
<organism evidence="2 3">
    <name type="scientific">Rosa chinensis</name>
    <name type="common">China rose</name>
    <dbReference type="NCBI Taxonomy" id="74649"/>
    <lineage>
        <taxon>Eukaryota</taxon>
        <taxon>Viridiplantae</taxon>
        <taxon>Streptophyta</taxon>
        <taxon>Embryophyta</taxon>
        <taxon>Tracheophyta</taxon>
        <taxon>Spermatophyta</taxon>
        <taxon>Magnoliopsida</taxon>
        <taxon>eudicotyledons</taxon>
        <taxon>Gunneridae</taxon>
        <taxon>Pentapetalae</taxon>
        <taxon>rosids</taxon>
        <taxon>fabids</taxon>
        <taxon>Rosales</taxon>
        <taxon>Rosaceae</taxon>
        <taxon>Rosoideae</taxon>
        <taxon>Rosoideae incertae sedis</taxon>
        <taxon>Rosa</taxon>
    </lineage>
</organism>
<evidence type="ECO:0000256" key="1">
    <source>
        <dbReference type="SAM" id="MobiDB-lite"/>
    </source>
</evidence>
<feature type="region of interest" description="Disordered" evidence="1">
    <location>
        <begin position="1"/>
        <end position="31"/>
    </location>
</feature>
<dbReference type="Proteomes" id="UP000238479">
    <property type="component" value="Chromosome 2"/>
</dbReference>